<dbReference type="GeneID" id="7201073"/>
<dbReference type="Gene3D" id="1.25.10.10">
    <property type="entry name" value="Leucine-rich Repeat Variant"/>
    <property type="match status" value="1"/>
</dbReference>
<keyword evidence="3" id="KW-1185">Reference proteome</keyword>
<dbReference type="InterPro" id="IPR016024">
    <property type="entry name" value="ARM-type_fold"/>
</dbReference>
<evidence type="ECO:0000313" key="3">
    <source>
        <dbReference type="Proteomes" id="UP000000759"/>
    </source>
</evidence>
<feature type="compositionally biased region" description="Polar residues" evidence="1">
    <location>
        <begin position="54"/>
        <end position="70"/>
    </location>
</feature>
<accession>B7FZI7</accession>
<reference evidence="3" key="2">
    <citation type="submission" date="2008-08" db="EMBL/GenBank/DDBJ databases">
        <authorList>
            <consortium name="Diatom Consortium"/>
            <person name="Grigoriev I."/>
            <person name="Grimwood J."/>
            <person name="Kuo A."/>
            <person name="Otillar R.P."/>
            <person name="Salamov A."/>
            <person name="Detter J.C."/>
            <person name="Lindquist E."/>
            <person name="Shapiro H."/>
            <person name="Lucas S."/>
            <person name="Glavina del Rio T."/>
            <person name="Pitluck S."/>
            <person name="Rokhsar D."/>
            <person name="Bowler C."/>
        </authorList>
    </citation>
    <scope>GENOME REANNOTATION</scope>
    <source>
        <strain evidence="3">CCAP 1055/1</strain>
    </source>
</reference>
<sequence>MKNSCQAPTTSSCSLQQVNEQHQQHPPNHTLEKTFDLLAQSAIESSHVQEHPSMESSNFTQNGGDSDQTLHTFPIAIVPDASGGSPLKASASANASTPSLTEEANCSSVFSFVATSGTIISDFNRRSRVPGGAAAKLMFVGPQGTFSQGDDEETPLIMSPPSKESIAINETKKNDQILHTIMEQTKAEFITGSPFNRRYKHTPTTEASSNANDNVLTNAEVVSESFSKLSHLEHISIAASSLPTYEHPFAIEKPLGSMETPNKTLYDLLATICSPPDGADPDIGYTVRRKNSCGALQVLTADPRKRIHLCRTLGVLTALTSVLMDSRECGLGDNLDNRHHNELKSACNRAVSCLLNLSKPKDNRICIFRSPFLVQALIAVIAEDKGVARCGCCAVLAFVTKSVENRIQLTRFPDMLPALVQALIPELPQFKNSNPMKPFEGVFPLSSDEAAEWKKSMESIVSTPLSSSPSLISSHHASQNDSTDLTHCDMVSQTSARLKHYSNVTNPVVQATRQHVFATLSNLVKQKENVLHLTCNISGLSFPLRGHPSAGQFNST</sequence>
<dbReference type="EMBL" id="CM000611">
    <property type="protein sequence ID" value="EEC48345.1"/>
    <property type="molecule type" value="Genomic_DNA"/>
</dbReference>
<dbReference type="PaxDb" id="2850-Phatr46018"/>
<evidence type="ECO:0000256" key="1">
    <source>
        <dbReference type="SAM" id="MobiDB-lite"/>
    </source>
</evidence>
<dbReference type="SUPFAM" id="SSF48371">
    <property type="entry name" value="ARM repeat"/>
    <property type="match status" value="1"/>
</dbReference>
<evidence type="ECO:0000313" key="2">
    <source>
        <dbReference type="EMBL" id="EEC48345.1"/>
    </source>
</evidence>
<dbReference type="AlphaFoldDB" id="B7FZI7"/>
<reference evidence="2 3" key="1">
    <citation type="journal article" date="2008" name="Nature">
        <title>The Phaeodactylum genome reveals the evolutionary history of diatom genomes.</title>
        <authorList>
            <person name="Bowler C."/>
            <person name="Allen A.E."/>
            <person name="Badger J.H."/>
            <person name="Grimwood J."/>
            <person name="Jabbari K."/>
            <person name="Kuo A."/>
            <person name="Maheswari U."/>
            <person name="Martens C."/>
            <person name="Maumus F."/>
            <person name="Otillar R.P."/>
            <person name="Rayko E."/>
            <person name="Salamov A."/>
            <person name="Vandepoele K."/>
            <person name="Beszteri B."/>
            <person name="Gruber A."/>
            <person name="Heijde M."/>
            <person name="Katinka M."/>
            <person name="Mock T."/>
            <person name="Valentin K."/>
            <person name="Verret F."/>
            <person name="Berges J.A."/>
            <person name="Brownlee C."/>
            <person name="Cadoret J.P."/>
            <person name="Chiovitti A."/>
            <person name="Choi C.J."/>
            <person name="Coesel S."/>
            <person name="De Martino A."/>
            <person name="Detter J.C."/>
            <person name="Durkin C."/>
            <person name="Falciatore A."/>
            <person name="Fournet J."/>
            <person name="Haruta M."/>
            <person name="Huysman M.J."/>
            <person name="Jenkins B.D."/>
            <person name="Jiroutova K."/>
            <person name="Jorgensen R.E."/>
            <person name="Joubert Y."/>
            <person name="Kaplan A."/>
            <person name="Kroger N."/>
            <person name="Kroth P.G."/>
            <person name="La Roche J."/>
            <person name="Lindquist E."/>
            <person name="Lommer M."/>
            <person name="Martin-Jezequel V."/>
            <person name="Lopez P.J."/>
            <person name="Lucas S."/>
            <person name="Mangogna M."/>
            <person name="McGinnis K."/>
            <person name="Medlin L.K."/>
            <person name="Montsant A."/>
            <person name="Oudot-Le Secq M.P."/>
            <person name="Napoli C."/>
            <person name="Obornik M."/>
            <person name="Parker M.S."/>
            <person name="Petit J.L."/>
            <person name="Porcel B.M."/>
            <person name="Poulsen N."/>
            <person name="Robison M."/>
            <person name="Rychlewski L."/>
            <person name="Rynearson T.A."/>
            <person name="Schmutz J."/>
            <person name="Shapiro H."/>
            <person name="Siaut M."/>
            <person name="Stanley M."/>
            <person name="Sussman M.R."/>
            <person name="Taylor A.R."/>
            <person name="Vardi A."/>
            <person name="von Dassow P."/>
            <person name="Vyverman W."/>
            <person name="Willis A."/>
            <person name="Wyrwicz L.S."/>
            <person name="Rokhsar D.S."/>
            <person name="Weissenbach J."/>
            <person name="Armbrust E.V."/>
            <person name="Green B.R."/>
            <person name="Van de Peer Y."/>
            <person name="Grigoriev I.V."/>
        </authorList>
    </citation>
    <scope>NUCLEOTIDE SEQUENCE [LARGE SCALE GENOMIC DNA]</scope>
    <source>
        <strain evidence="2 3">CCAP 1055/1</strain>
    </source>
</reference>
<name>B7FZI7_PHATC</name>
<dbReference type="RefSeq" id="XP_002180154.1">
    <property type="nucleotide sequence ID" value="XM_002180118.1"/>
</dbReference>
<dbReference type="eggNOG" id="ENOG502RWG8">
    <property type="taxonomic scope" value="Eukaryota"/>
</dbReference>
<dbReference type="Proteomes" id="UP000000759">
    <property type="component" value="Chromosome 8"/>
</dbReference>
<gene>
    <name evidence="2" type="ORF">PHATRDRAFT_46018</name>
</gene>
<dbReference type="InParanoid" id="B7FZI7"/>
<protein>
    <submittedName>
        <fullName evidence="2">Uncharacterized protein</fullName>
    </submittedName>
</protein>
<dbReference type="HOGENOM" id="CLU_379709_0_0_1"/>
<feature type="region of interest" description="Disordered" evidence="1">
    <location>
        <begin position="45"/>
        <end position="70"/>
    </location>
</feature>
<organism evidence="2 3">
    <name type="scientific">Phaeodactylum tricornutum (strain CCAP 1055/1)</name>
    <dbReference type="NCBI Taxonomy" id="556484"/>
    <lineage>
        <taxon>Eukaryota</taxon>
        <taxon>Sar</taxon>
        <taxon>Stramenopiles</taxon>
        <taxon>Ochrophyta</taxon>
        <taxon>Bacillariophyta</taxon>
        <taxon>Bacillariophyceae</taxon>
        <taxon>Bacillariophycidae</taxon>
        <taxon>Naviculales</taxon>
        <taxon>Phaeodactylaceae</taxon>
        <taxon>Phaeodactylum</taxon>
    </lineage>
</organism>
<dbReference type="KEGG" id="pti:PHATRDRAFT_46018"/>
<proteinExistence type="predicted"/>
<dbReference type="InterPro" id="IPR011989">
    <property type="entry name" value="ARM-like"/>
</dbReference>
<dbReference type="OrthoDB" id="49108at2759"/>